<dbReference type="PIRSF" id="PIRSF029904">
    <property type="entry name" value="UCP029904_pph"/>
    <property type="match status" value="1"/>
</dbReference>
<dbReference type="Gene3D" id="1.10.287.1080">
    <property type="entry name" value="MazG-like"/>
    <property type="match status" value="1"/>
</dbReference>
<dbReference type="SUPFAM" id="SSF101386">
    <property type="entry name" value="all-alpha NTP pyrophosphatases"/>
    <property type="match status" value="1"/>
</dbReference>
<evidence type="ECO:0000259" key="1">
    <source>
        <dbReference type="Pfam" id="PF03819"/>
    </source>
</evidence>
<dbReference type="InterPro" id="IPR047046">
    <property type="entry name" value="YpjD/YvdC"/>
</dbReference>
<organism evidence="2 3">
    <name type="scientific">Saccharibacillus kuerlensis</name>
    <dbReference type="NCBI Taxonomy" id="459527"/>
    <lineage>
        <taxon>Bacteria</taxon>
        <taxon>Bacillati</taxon>
        <taxon>Bacillota</taxon>
        <taxon>Bacilli</taxon>
        <taxon>Bacillales</taxon>
        <taxon>Paenibacillaceae</taxon>
        <taxon>Saccharibacillus</taxon>
    </lineage>
</organism>
<dbReference type="CDD" id="cd11531">
    <property type="entry name" value="NTP-PPase_BsYpjD"/>
    <property type="match status" value="1"/>
</dbReference>
<evidence type="ECO:0000313" key="2">
    <source>
        <dbReference type="EMBL" id="GGO04280.1"/>
    </source>
</evidence>
<reference evidence="3" key="1">
    <citation type="journal article" date="2019" name="Int. J. Syst. Evol. Microbiol.">
        <title>The Global Catalogue of Microorganisms (GCM) 10K type strain sequencing project: providing services to taxonomists for standard genome sequencing and annotation.</title>
        <authorList>
            <consortium name="The Broad Institute Genomics Platform"/>
            <consortium name="The Broad Institute Genome Sequencing Center for Infectious Disease"/>
            <person name="Wu L."/>
            <person name="Ma J."/>
        </authorList>
    </citation>
    <scope>NUCLEOTIDE SEQUENCE [LARGE SCALE GENOMIC DNA]</scope>
    <source>
        <strain evidence="3">CGMCC 1.6964</strain>
    </source>
</reference>
<dbReference type="InterPro" id="IPR012359">
    <property type="entry name" value="MazG-related_YpjD"/>
</dbReference>
<dbReference type="RefSeq" id="WP_018976423.1">
    <property type="nucleotide sequence ID" value="NZ_BMLN01000008.1"/>
</dbReference>
<dbReference type="PANTHER" id="PTHR42692">
    <property type="entry name" value="NUCLEOTIDE PYROPHOSPHOHYDROLASE"/>
    <property type="match status" value="1"/>
</dbReference>
<keyword evidence="3" id="KW-1185">Reference proteome</keyword>
<evidence type="ECO:0000313" key="3">
    <source>
        <dbReference type="Proteomes" id="UP000606653"/>
    </source>
</evidence>
<proteinExistence type="predicted"/>
<dbReference type="EMBL" id="BMLN01000008">
    <property type="protein sequence ID" value="GGO04280.1"/>
    <property type="molecule type" value="Genomic_DNA"/>
</dbReference>
<feature type="domain" description="NTP pyrophosphohydrolase MazG-like" evidence="1">
    <location>
        <begin position="24"/>
        <end position="103"/>
    </location>
</feature>
<dbReference type="Proteomes" id="UP000606653">
    <property type="component" value="Unassembled WGS sequence"/>
</dbReference>
<comment type="caution">
    <text evidence="2">The sequence shown here is derived from an EMBL/GenBank/DDBJ whole genome shotgun (WGS) entry which is preliminary data.</text>
</comment>
<dbReference type="PANTHER" id="PTHR42692:SF1">
    <property type="entry name" value="NUCLEOTIDE PYROPHOSPHOHYDROLASE"/>
    <property type="match status" value="1"/>
</dbReference>
<name>A0ABQ2L5N4_9BACL</name>
<gene>
    <name evidence="2" type="ORF">GCM10010969_29370</name>
</gene>
<dbReference type="Pfam" id="PF03819">
    <property type="entry name" value="MazG"/>
    <property type="match status" value="1"/>
</dbReference>
<dbReference type="InterPro" id="IPR004518">
    <property type="entry name" value="MazG-like_dom"/>
</dbReference>
<sequence>MEKSLAEMQREVDRYISQFKEGYFSPLSMLARMTEEVGELAREVNHSFGEKPKKSGEEENSIELELGDILFITLCFANSLNIDLTEAHDKVMHKFNTRDKDRWTRIDADDQQKEEQE</sequence>
<protein>
    <recommendedName>
        <fullName evidence="1">NTP pyrophosphohydrolase MazG-like domain-containing protein</fullName>
    </recommendedName>
</protein>
<accession>A0ABQ2L5N4</accession>